<evidence type="ECO:0000256" key="1">
    <source>
        <dbReference type="ARBA" id="ARBA00022729"/>
    </source>
</evidence>
<dbReference type="RefSeq" id="WP_074489266.1">
    <property type="nucleotide sequence ID" value="NZ_FPAM01000004.1"/>
</dbReference>
<dbReference type="CDD" id="cd08168">
    <property type="entry name" value="Cytochrom_C3"/>
    <property type="match status" value="1"/>
</dbReference>
<dbReference type="Gene3D" id="1.10.1130.10">
    <property type="entry name" value="Flavocytochrome C3, Chain A"/>
    <property type="match status" value="1"/>
</dbReference>
<dbReference type="AlphaFoldDB" id="A0A1Q5ZXY9"/>
<keyword evidence="3" id="KW-1185">Reference proteome</keyword>
<organism evidence="2 3">
    <name type="scientific">Mucilaginibacter polytrichastri</name>
    <dbReference type="NCBI Taxonomy" id="1302689"/>
    <lineage>
        <taxon>Bacteria</taxon>
        <taxon>Pseudomonadati</taxon>
        <taxon>Bacteroidota</taxon>
        <taxon>Sphingobacteriia</taxon>
        <taxon>Sphingobacteriales</taxon>
        <taxon>Sphingobacteriaceae</taxon>
        <taxon>Mucilaginibacter</taxon>
    </lineage>
</organism>
<dbReference type="InterPro" id="IPR051829">
    <property type="entry name" value="Multiheme_Cytochr_ET"/>
</dbReference>
<sequence>MKYQTGKLLIFLSSIAFILIICFSQCIDKHQTKVNVRGQAYADPKSCIKCHSNVYASYTQTGHFHTSKQITGDGLQRDIVADSSTFNFNSQLKINIEKRGTAIYQVAYYNNQKIKEAQFAVAFGSGEKAQTYGYWKGNKLFELPLSYFKIIHNWANSPGFPPNEAYFNREIVSRCFNCHGSYLERKFVQSGSLSVSEEYDKNSVIYGIDCQRCHGPAAEHVNYQAENPQDKQAKFITPYKALTRQQKVDMCSVCHSGNDLKVTRSVFSFRPGDTTTNFYEPNFGFSEEPDVHGNQYNLLKNSKCFANSVTMTCTNCHNSHEKETGNMVNYSQKCMSCHKTEDHNFCKMAPQLGNAINTKCVDCHMPAMPSKVISFKMTDAKNSSPYLLRTHRIAVYPQQTAQVLQMLRKFNKQ</sequence>
<evidence type="ECO:0000313" key="2">
    <source>
        <dbReference type="EMBL" id="OKS86602.1"/>
    </source>
</evidence>
<dbReference type="STRING" id="1302689.RG47T_2058"/>
<dbReference type="SUPFAM" id="SSF48695">
    <property type="entry name" value="Multiheme cytochromes"/>
    <property type="match status" value="1"/>
</dbReference>
<dbReference type="Gene3D" id="3.90.10.10">
    <property type="entry name" value="Cytochrome C3"/>
    <property type="match status" value="1"/>
</dbReference>
<dbReference type="OrthoDB" id="9814800at2"/>
<comment type="caution">
    <text evidence="2">The sequence shown here is derived from an EMBL/GenBank/DDBJ whole genome shotgun (WGS) entry which is preliminary data.</text>
</comment>
<reference evidence="2 3" key="1">
    <citation type="submission" date="2016-11" db="EMBL/GenBank/DDBJ databases">
        <title>Whole Genome Sequencing of Mucilaginibacter polytrichastri RG4-7(T) isolated from the moss sample.</title>
        <authorList>
            <person name="Li Y."/>
        </authorList>
    </citation>
    <scope>NUCLEOTIDE SEQUENCE [LARGE SCALE GENOMIC DNA]</scope>
    <source>
        <strain evidence="2 3">RG4-7</strain>
    </source>
</reference>
<proteinExistence type="predicted"/>
<accession>A0A1Q5ZXY9</accession>
<name>A0A1Q5ZXY9_9SPHI</name>
<dbReference type="EMBL" id="MPPL01000001">
    <property type="protein sequence ID" value="OKS86602.1"/>
    <property type="molecule type" value="Genomic_DNA"/>
</dbReference>
<protein>
    <submittedName>
        <fullName evidence="2">Uncharacterized protein</fullName>
    </submittedName>
</protein>
<keyword evidence="1" id="KW-0732">Signal</keyword>
<dbReference type="InterPro" id="IPR036280">
    <property type="entry name" value="Multihaem_cyt_sf"/>
</dbReference>
<dbReference type="PANTHER" id="PTHR35038:SF8">
    <property type="entry name" value="C-TYPE POLYHEME CYTOCHROME OMCC"/>
    <property type="match status" value="1"/>
</dbReference>
<dbReference type="Proteomes" id="UP000186720">
    <property type="component" value="Unassembled WGS sequence"/>
</dbReference>
<gene>
    <name evidence="2" type="ORF">RG47T_2058</name>
</gene>
<evidence type="ECO:0000313" key="3">
    <source>
        <dbReference type="Proteomes" id="UP000186720"/>
    </source>
</evidence>
<dbReference type="PANTHER" id="PTHR35038">
    <property type="entry name" value="DISSIMILATORY SULFITE REDUCTASE SIRA"/>
    <property type="match status" value="1"/>
</dbReference>